<evidence type="ECO:0000256" key="1">
    <source>
        <dbReference type="SAM" id="MobiDB-lite"/>
    </source>
</evidence>
<protein>
    <submittedName>
        <fullName evidence="2">Uncharacterized protein</fullName>
    </submittedName>
</protein>
<name>A0A8J4CPW2_9CHLO</name>
<gene>
    <name evidence="2" type="ORF">Vretifemale_13033</name>
</gene>
<evidence type="ECO:0000313" key="2">
    <source>
        <dbReference type="EMBL" id="GIL84368.1"/>
    </source>
</evidence>
<reference evidence="2" key="1">
    <citation type="journal article" date="2021" name="Proc. Natl. Acad. Sci. U.S.A.">
        <title>Three genomes in the algal genus Volvox reveal the fate of a haploid sex-determining region after a transition to homothallism.</title>
        <authorList>
            <person name="Yamamoto K."/>
            <person name="Hamaji T."/>
            <person name="Kawai-Toyooka H."/>
            <person name="Matsuzaki R."/>
            <person name="Takahashi F."/>
            <person name="Nishimura Y."/>
            <person name="Kawachi M."/>
            <person name="Noguchi H."/>
            <person name="Minakuchi Y."/>
            <person name="Umen J.G."/>
            <person name="Toyoda A."/>
            <person name="Nozaki H."/>
        </authorList>
    </citation>
    <scope>NUCLEOTIDE SEQUENCE</scope>
    <source>
        <strain evidence="2">NIES-3786</strain>
    </source>
</reference>
<dbReference type="Proteomes" id="UP000747110">
    <property type="component" value="Unassembled WGS sequence"/>
</dbReference>
<proteinExistence type="predicted"/>
<keyword evidence="3" id="KW-1185">Reference proteome</keyword>
<accession>A0A8J4CPW2</accession>
<feature type="region of interest" description="Disordered" evidence="1">
    <location>
        <begin position="92"/>
        <end position="115"/>
    </location>
</feature>
<evidence type="ECO:0000313" key="3">
    <source>
        <dbReference type="Proteomes" id="UP000747110"/>
    </source>
</evidence>
<dbReference type="AlphaFoldDB" id="A0A8J4CPW2"/>
<comment type="caution">
    <text evidence="2">The sequence shown here is derived from an EMBL/GenBank/DDBJ whole genome shotgun (WGS) entry which is preliminary data.</text>
</comment>
<sequence length="115" mass="12636">MDVSQRDIKLSIGLIAAAGQRMFNSVGVPARYCPPLPRDTSAPTRETLCKLLTMHLPFFPSKTTPHHSVQILLQQAAVVAMEDLNAHRLASTRTRRHGHCHQLPGPQGGYYPKGA</sequence>
<dbReference type="EMBL" id="BNCP01000029">
    <property type="protein sequence ID" value="GIL84368.1"/>
    <property type="molecule type" value="Genomic_DNA"/>
</dbReference>
<organism evidence="2 3">
    <name type="scientific">Volvox reticuliferus</name>
    <dbReference type="NCBI Taxonomy" id="1737510"/>
    <lineage>
        <taxon>Eukaryota</taxon>
        <taxon>Viridiplantae</taxon>
        <taxon>Chlorophyta</taxon>
        <taxon>core chlorophytes</taxon>
        <taxon>Chlorophyceae</taxon>
        <taxon>CS clade</taxon>
        <taxon>Chlamydomonadales</taxon>
        <taxon>Volvocaceae</taxon>
        <taxon>Volvox</taxon>
    </lineage>
</organism>
<dbReference type="OrthoDB" id="1923218at2759"/>